<dbReference type="EC" id="2.4.1.-" evidence="6"/>
<dbReference type="PANTHER" id="PTHR11926">
    <property type="entry name" value="GLUCOSYL/GLUCURONOSYL TRANSFERASES"/>
    <property type="match status" value="1"/>
</dbReference>
<name>A0A438E0S5_VITVI</name>
<comment type="caution">
    <text evidence="7">The sequence shown here is derived from an EMBL/GenBank/DDBJ whole genome shotgun (WGS) entry which is preliminary data.</text>
</comment>
<dbReference type="PROSITE" id="PS00375">
    <property type="entry name" value="UDPGT"/>
    <property type="match status" value="1"/>
</dbReference>
<dbReference type="InterPro" id="IPR035595">
    <property type="entry name" value="UDP_glycos_trans_CS"/>
</dbReference>
<dbReference type="GO" id="GO:0035251">
    <property type="term" value="F:UDP-glucosyltransferase activity"/>
    <property type="evidence" value="ECO:0007669"/>
    <property type="project" value="UniProtKB-ARBA"/>
</dbReference>
<dbReference type="SUPFAM" id="SSF53756">
    <property type="entry name" value="UDP-Glycosyltransferase/glycogen phosphorylase"/>
    <property type="match status" value="1"/>
</dbReference>
<keyword evidence="2 5" id="KW-0328">Glycosyltransferase</keyword>
<dbReference type="GO" id="GO:0102970">
    <property type="term" value="F:7-deoxyloganetic acid glucosyltransferase activity"/>
    <property type="evidence" value="ECO:0007669"/>
    <property type="project" value="UniProtKB-EC"/>
</dbReference>
<dbReference type="FunFam" id="3.40.50.2000:FF:000065">
    <property type="entry name" value="Glycosyltransferase"/>
    <property type="match status" value="1"/>
</dbReference>
<dbReference type="OrthoDB" id="5835829at2759"/>
<dbReference type="AlphaFoldDB" id="A0A438E0S5"/>
<accession>A0A438E0S5</accession>
<protein>
    <recommendedName>
        <fullName evidence="6">Glycosyltransferase</fullName>
        <ecNumber evidence="6">2.4.1.-</ecNumber>
    </recommendedName>
</protein>
<dbReference type="PANTHER" id="PTHR11926:SF1392">
    <property type="entry name" value="GLYCOSYLTRANSFERASE"/>
    <property type="match status" value="1"/>
</dbReference>
<dbReference type="InterPro" id="IPR002213">
    <property type="entry name" value="UDP_glucos_trans"/>
</dbReference>
<proteinExistence type="inferred from homology"/>
<keyword evidence="3 5" id="KW-0808">Transferase</keyword>
<evidence type="ECO:0000256" key="6">
    <source>
        <dbReference type="RuleBase" id="RU362057"/>
    </source>
</evidence>
<evidence type="ECO:0000256" key="3">
    <source>
        <dbReference type="ARBA" id="ARBA00022679"/>
    </source>
</evidence>
<comment type="catalytic activity">
    <reaction evidence="4">
        <text>7-deoxyloganetate + UDP-alpha-D-glucose = 7-deoxyloganate + UDP + H(+)</text>
        <dbReference type="Rhea" id="RHEA:39895"/>
        <dbReference type="ChEBI" id="CHEBI:15378"/>
        <dbReference type="ChEBI" id="CHEBI:58223"/>
        <dbReference type="ChEBI" id="CHEBI:58885"/>
        <dbReference type="ChEBI" id="CHEBI:76844"/>
        <dbReference type="ChEBI" id="CHEBI:76846"/>
        <dbReference type="EC" id="2.4.1.323"/>
    </reaction>
</comment>
<sequence length="488" mass="54789">MVLSTNSQMDQGPVSPHVLIFPFPSQGHVNSMLKLAELLSVVGLHVTFLNSDYNQHRLFLHTDIQTRFSRYPGFRFQTISDGLTTDHPRTGERVMDLFEGLKATAKPIFRELMISRGQGSDTRPPVSCIIADGMMSFTIDIANEVGIPIISFRTVSACSFWAYFSALKLIESGELPLKGNDMDQLVTSIPGMEGFLRKRDLPSLLRVSNLDDEGLLLLTKETQQTPRAHALILNTFEDLEGPILGQIRNHCPKTYTIGPLHAHLKTRLASESTTSQSSNSFRQEDRSCIAWLDHQPSKSVIYVSFGSMVVISRKQLIEFCYGLVNSSSRFLWVIRTDSLAEEDGEHQTPAELMEGAKERSYIVEWAPQEEVLAHPAVGGFLTHSGWNSTLESICAGVPMICWPYFADQQINSRFVSHVWKLGSDMKDTCDRLIVEKMVRDLMEERKDELLKTADMMATRARKCVSEGGSSYCNLSSLIEEIRLMGRLS</sequence>
<comment type="similarity">
    <text evidence="1 5">Belongs to the UDP-glycosyltransferase family.</text>
</comment>
<dbReference type="FunFam" id="3.40.50.2000:FF:000040">
    <property type="entry name" value="UDP-glycosyltransferase 76C1"/>
    <property type="match status" value="1"/>
</dbReference>
<dbReference type="Pfam" id="PF00201">
    <property type="entry name" value="UDPGT"/>
    <property type="match status" value="1"/>
</dbReference>
<evidence type="ECO:0000313" key="7">
    <source>
        <dbReference type="EMBL" id="RVW41309.1"/>
    </source>
</evidence>
<dbReference type="EMBL" id="QGNW01001441">
    <property type="protein sequence ID" value="RVW41309.1"/>
    <property type="molecule type" value="Genomic_DNA"/>
</dbReference>
<reference evidence="7 8" key="1">
    <citation type="journal article" date="2018" name="PLoS Genet.">
        <title>Population sequencing reveals clonal diversity and ancestral inbreeding in the grapevine cultivar Chardonnay.</title>
        <authorList>
            <person name="Roach M.J."/>
            <person name="Johnson D.L."/>
            <person name="Bohlmann J."/>
            <person name="van Vuuren H.J."/>
            <person name="Jones S.J."/>
            <person name="Pretorius I.S."/>
            <person name="Schmidt S.A."/>
            <person name="Borneman A.R."/>
        </authorList>
    </citation>
    <scope>NUCLEOTIDE SEQUENCE [LARGE SCALE GENOMIC DNA]</scope>
    <source>
        <strain evidence="8">cv. Chardonnay</strain>
        <tissue evidence="7">Leaf</tissue>
    </source>
</reference>
<dbReference type="Gene3D" id="3.40.50.2000">
    <property type="entry name" value="Glycogen Phosphorylase B"/>
    <property type="match status" value="2"/>
</dbReference>
<evidence type="ECO:0000256" key="1">
    <source>
        <dbReference type="ARBA" id="ARBA00009995"/>
    </source>
</evidence>
<dbReference type="Proteomes" id="UP000288805">
    <property type="component" value="Unassembled WGS sequence"/>
</dbReference>
<evidence type="ECO:0000256" key="5">
    <source>
        <dbReference type="RuleBase" id="RU003718"/>
    </source>
</evidence>
<evidence type="ECO:0000256" key="2">
    <source>
        <dbReference type="ARBA" id="ARBA00022676"/>
    </source>
</evidence>
<gene>
    <name evidence="7" type="primary">UGT709C2_19</name>
    <name evidence="7" type="ORF">CK203_088424</name>
</gene>
<organism evidence="7 8">
    <name type="scientific">Vitis vinifera</name>
    <name type="common">Grape</name>
    <dbReference type="NCBI Taxonomy" id="29760"/>
    <lineage>
        <taxon>Eukaryota</taxon>
        <taxon>Viridiplantae</taxon>
        <taxon>Streptophyta</taxon>
        <taxon>Embryophyta</taxon>
        <taxon>Tracheophyta</taxon>
        <taxon>Spermatophyta</taxon>
        <taxon>Magnoliopsida</taxon>
        <taxon>eudicotyledons</taxon>
        <taxon>Gunneridae</taxon>
        <taxon>Pentapetalae</taxon>
        <taxon>rosids</taxon>
        <taxon>Vitales</taxon>
        <taxon>Vitaceae</taxon>
        <taxon>Viteae</taxon>
        <taxon>Vitis</taxon>
    </lineage>
</organism>
<dbReference type="CDD" id="cd03784">
    <property type="entry name" value="GT1_Gtf-like"/>
    <property type="match status" value="1"/>
</dbReference>
<evidence type="ECO:0000313" key="8">
    <source>
        <dbReference type="Proteomes" id="UP000288805"/>
    </source>
</evidence>
<evidence type="ECO:0000256" key="4">
    <source>
        <dbReference type="ARBA" id="ARBA00051827"/>
    </source>
</evidence>